<sequence length="90" mass="10626">MLIDFIQHQIKQFDDLASRIQAEPEKYIHFDSVSDFYKAEWLKDFPNGTTWTTTGLDDGAEQFYALIEYRNHFLSISCTEQIEIRCGIRD</sequence>
<name>A0A811GAD3_9GAMM</name>
<gene>
    <name evidence="1" type="ORF">SFB21_1856</name>
</gene>
<reference evidence="1 2" key="1">
    <citation type="submission" date="2020-02" db="EMBL/GenBank/DDBJ databases">
        <authorList>
            <person name="Chaudhuri R."/>
        </authorList>
    </citation>
    <scope>NUCLEOTIDE SEQUENCE [LARGE SCALE GENOMIC DNA]</scope>
    <source>
        <strain evidence="1">SFB21</strain>
    </source>
</reference>
<dbReference type="Proteomes" id="UP000489961">
    <property type="component" value="Unassembled WGS sequence"/>
</dbReference>
<comment type="caution">
    <text evidence="1">The sequence shown here is derived from an EMBL/GenBank/DDBJ whole genome shotgun (WGS) entry which is preliminary data.</text>
</comment>
<evidence type="ECO:0000313" key="1">
    <source>
        <dbReference type="EMBL" id="CAB1216084.1"/>
    </source>
</evidence>
<proteinExistence type="predicted"/>
<dbReference type="EMBL" id="CADDTS010000032">
    <property type="protein sequence ID" value="CAB1216084.1"/>
    <property type="molecule type" value="Genomic_DNA"/>
</dbReference>
<accession>A0A811GAD3</accession>
<organism evidence="1 2">
    <name type="scientific">Acinetobacter bouvetii</name>
    <dbReference type="NCBI Taxonomy" id="202951"/>
    <lineage>
        <taxon>Bacteria</taxon>
        <taxon>Pseudomonadati</taxon>
        <taxon>Pseudomonadota</taxon>
        <taxon>Gammaproteobacteria</taxon>
        <taxon>Moraxellales</taxon>
        <taxon>Moraxellaceae</taxon>
        <taxon>Acinetobacter</taxon>
    </lineage>
</organism>
<protein>
    <submittedName>
        <fullName evidence="1">Uncharacterized protein</fullName>
    </submittedName>
</protein>
<dbReference type="AlphaFoldDB" id="A0A811GAD3"/>
<dbReference type="RefSeq" id="WP_174559741.1">
    <property type="nucleotide sequence ID" value="NZ_CADDTS010000032.1"/>
</dbReference>
<evidence type="ECO:0000313" key="2">
    <source>
        <dbReference type="Proteomes" id="UP000489961"/>
    </source>
</evidence>